<evidence type="ECO:0000313" key="3">
    <source>
        <dbReference type="Proteomes" id="UP000276133"/>
    </source>
</evidence>
<dbReference type="Proteomes" id="UP000276133">
    <property type="component" value="Unassembled WGS sequence"/>
</dbReference>
<gene>
    <name evidence="2" type="ORF">BpHYR1_034410</name>
</gene>
<proteinExistence type="predicted"/>
<reference evidence="2 3" key="1">
    <citation type="journal article" date="2018" name="Sci. Rep.">
        <title>Genomic signatures of local adaptation to the degree of environmental predictability in rotifers.</title>
        <authorList>
            <person name="Franch-Gras L."/>
            <person name="Hahn C."/>
            <person name="Garcia-Roger E.M."/>
            <person name="Carmona M.J."/>
            <person name="Serra M."/>
            <person name="Gomez A."/>
        </authorList>
    </citation>
    <scope>NUCLEOTIDE SEQUENCE [LARGE SCALE GENOMIC DNA]</scope>
    <source>
        <strain evidence="2">HYR1</strain>
    </source>
</reference>
<feature type="chain" id="PRO_5018151561" evidence="1">
    <location>
        <begin position="18"/>
        <end position="82"/>
    </location>
</feature>
<feature type="signal peptide" evidence="1">
    <location>
        <begin position="1"/>
        <end position="17"/>
    </location>
</feature>
<protein>
    <submittedName>
        <fullName evidence="2">Uncharacterized protein</fullName>
    </submittedName>
</protein>
<dbReference type="AlphaFoldDB" id="A0A3M7QUF6"/>
<accession>A0A3M7QUF6</accession>
<sequence length="82" mass="9851">MQPVRLALLFHLLDILSDEFYSKTDFFCWLSSKFTKNYRHPITFLYSSKTFKYLFKNSPEIALEKSSDIKCKQFAKIHILYD</sequence>
<keyword evidence="1" id="KW-0732">Signal</keyword>
<keyword evidence="3" id="KW-1185">Reference proteome</keyword>
<comment type="caution">
    <text evidence="2">The sequence shown here is derived from an EMBL/GenBank/DDBJ whole genome shotgun (WGS) entry which is preliminary data.</text>
</comment>
<organism evidence="2 3">
    <name type="scientific">Brachionus plicatilis</name>
    <name type="common">Marine rotifer</name>
    <name type="synonym">Brachionus muelleri</name>
    <dbReference type="NCBI Taxonomy" id="10195"/>
    <lineage>
        <taxon>Eukaryota</taxon>
        <taxon>Metazoa</taxon>
        <taxon>Spiralia</taxon>
        <taxon>Gnathifera</taxon>
        <taxon>Rotifera</taxon>
        <taxon>Eurotatoria</taxon>
        <taxon>Monogononta</taxon>
        <taxon>Pseudotrocha</taxon>
        <taxon>Ploima</taxon>
        <taxon>Brachionidae</taxon>
        <taxon>Brachionus</taxon>
    </lineage>
</organism>
<evidence type="ECO:0000313" key="2">
    <source>
        <dbReference type="EMBL" id="RNA14849.1"/>
    </source>
</evidence>
<dbReference type="EMBL" id="REGN01005099">
    <property type="protein sequence ID" value="RNA14849.1"/>
    <property type="molecule type" value="Genomic_DNA"/>
</dbReference>
<name>A0A3M7QUF6_BRAPC</name>
<evidence type="ECO:0000256" key="1">
    <source>
        <dbReference type="SAM" id="SignalP"/>
    </source>
</evidence>